<organism evidence="2 3">
    <name type="scientific">Pseudomonas aeruginosa (strain UCBPP-PA14)</name>
    <dbReference type="NCBI Taxonomy" id="208963"/>
    <lineage>
        <taxon>Bacteria</taxon>
        <taxon>Pseudomonadati</taxon>
        <taxon>Pseudomonadota</taxon>
        <taxon>Gammaproteobacteria</taxon>
        <taxon>Pseudomonadales</taxon>
        <taxon>Pseudomonadaceae</taxon>
        <taxon>Pseudomonas</taxon>
    </lineage>
</organism>
<name>A0A0H2ZDX2_PSEAB</name>
<dbReference type="HOGENOM" id="CLU_361253_0_0_6"/>
<evidence type="ECO:0000313" key="2">
    <source>
        <dbReference type="EMBL" id="ABJ12485.1"/>
    </source>
</evidence>
<evidence type="ECO:0000259" key="1">
    <source>
        <dbReference type="Pfam" id="PF20155"/>
    </source>
</evidence>
<protein>
    <recommendedName>
        <fullName evidence="1">Tape measure protein N-terminal domain-containing protein</fullName>
    </recommendedName>
</protein>
<dbReference type="NCBIfam" id="TIGR02675">
    <property type="entry name" value="tape_meas_nterm"/>
    <property type="match status" value="1"/>
</dbReference>
<gene>
    <name evidence="2" type="ordered locus">PA14_22120</name>
</gene>
<feature type="domain" description="Tape measure protein N-terminal" evidence="1">
    <location>
        <begin position="250"/>
        <end position="403"/>
    </location>
</feature>
<reference evidence="2 3" key="1">
    <citation type="journal article" date="2006" name="Genome Biol.">
        <title>Genomic analysis reveals that Pseudomonas aeruginosa virulence is combinatorial.</title>
        <authorList>
            <person name="Lee D.G."/>
            <person name="Urbach J.M."/>
            <person name="Wu G."/>
            <person name="Liberati N.T."/>
            <person name="Feinbaum R.L."/>
            <person name="Miyata S."/>
            <person name="Diggins L.T."/>
            <person name="He J."/>
            <person name="Saucier M."/>
            <person name="Deziel E."/>
            <person name="Friedman L."/>
            <person name="Li L."/>
            <person name="Grills G."/>
            <person name="Montgomery K."/>
            <person name="Kucherlapati R."/>
            <person name="Rahme L.G."/>
            <person name="Ausubel F.M."/>
        </authorList>
    </citation>
    <scope>NUCLEOTIDE SEQUENCE [LARGE SCALE GENOMIC DNA]</scope>
    <source>
        <strain evidence="2 3">UCBPP-PA14</strain>
    </source>
</reference>
<dbReference type="BioCyc" id="PAER208963:G1G74-1842-MONOMER"/>
<dbReference type="InterPro" id="IPR013491">
    <property type="entry name" value="Tape_meas_N"/>
</dbReference>
<dbReference type="RefSeq" id="WP_003138376.1">
    <property type="nucleotide sequence ID" value="NC_008463.1"/>
</dbReference>
<dbReference type="Proteomes" id="UP000000653">
    <property type="component" value="Chromosome"/>
</dbReference>
<accession>A0A0H2ZDX2</accession>
<sequence length="774" mass="83211">MIQETIAQLTGHLKFVVDSRPLREFERNLARVQTKLSQFAKTANQKIQFKPMLNANVMAQQKGAFQQLMQQAKLQRITNDNAHRSVMANMKQQQQAAMGNAKLQLANARIQQQAAIAGARLTAATAAAERRAQAARLTMNQRIAAATTRQRRLDELHAIRVQRAQLGLQRAQAASRAGGGGFGGVGVNAGAIASMMPGGGFSSLISGSGAAAAGLGALAGATAGAIIGLRMLATEAQKAGDWQAHASAQMKVFDSQAVQQNMEWLFNIANDLGVSARDTQQGVMRALIGMRDGGMSTNAAKQSTYDVMAYARASGLDTATVDLVFRAMGQMLSKGQVYSEELKSQFAEHMPGAMKIAAQAWAELNNLPADEGSMKRLSKDMEDGKIAGAMVAPFIERMTSIMGSRANDGGRLDIIRQSGDAAIARRENVMQQNLAGAWNANGGELKNAVQEFQGAAVPLLRELGPLLKALAPYSAAIVKSTTDMAVSLAQFLPGITAGIEGFSENPYFKRISESIDKYNQAFASFFDVVKPVLTGPVADLAKFLLGGVVEVIARQLEFIGTVINVAARAIEWIANKMGANFRPASQQRSAEKGAEQAARNMPSLVKRRWTEEEIDASASEQQRRVRRNQNAYFDQYVQQIDREAAELFARGAMGPMSANSFNKLDPMARYEAVSAAKGRELASGVTSAPSGYLDSQKMLDTIKSVNDSTVQAIKQAGIDSAAAMREATEAMSHPQAPVTFNIHGATDPHEVAREVNRTLDERQRREEAAAGQGF</sequence>
<proteinExistence type="predicted"/>
<dbReference type="EMBL" id="CP000438">
    <property type="protein sequence ID" value="ABJ12485.1"/>
    <property type="molecule type" value="Genomic_DNA"/>
</dbReference>
<evidence type="ECO:0000313" key="3">
    <source>
        <dbReference type="Proteomes" id="UP000000653"/>
    </source>
</evidence>
<dbReference type="AlphaFoldDB" id="A0A0H2ZDX2"/>
<dbReference type="Pfam" id="PF20155">
    <property type="entry name" value="TMP_3"/>
    <property type="match status" value="1"/>
</dbReference>
<dbReference type="KEGG" id="pau:PA14_22120"/>